<dbReference type="OMA" id="QLWIVPP"/>
<dbReference type="GO" id="GO:0008422">
    <property type="term" value="F:beta-glucosidase activity"/>
    <property type="evidence" value="ECO:0007669"/>
    <property type="project" value="UniProtKB-EC"/>
</dbReference>
<evidence type="ECO:0000256" key="1">
    <source>
        <dbReference type="ARBA" id="ARBA00000448"/>
    </source>
</evidence>
<evidence type="ECO:0000313" key="7">
    <source>
        <dbReference type="EMBL" id="KJA29791.1"/>
    </source>
</evidence>
<keyword evidence="4 7" id="KW-0378">Hydrolase</keyword>
<dbReference type="Gene3D" id="2.60.40.10">
    <property type="entry name" value="Immunoglobulins"/>
    <property type="match status" value="1"/>
</dbReference>
<protein>
    <recommendedName>
        <fullName evidence="3">beta-glucosidase</fullName>
        <ecNumber evidence="3">3.2.1.21</ecNumber>
    </recommendedName>
</protein>
<proteinExistence type="inferred from homology"/>
<dbReference type="Pfam" id="PF01915">
    <property type="entry name" value="Glyco_hydro_3_C"/>
    <property type="match status" value="1"/>
</dbReference>
<name>A0A0D2PNM7_HYPSF</name>
<dbReference type="InterPro" id="IPR017853">
    <property type="entry name" value="GH"/>
</dbReference>
<evidence type="ECO:0000259" key="6">
    <source>
        <dbReference type="PROSITE" id="PS51820"/>
    </source>
</evidence>
<dbReference type="InterPro" id="IPR036881">
    <property type="entry name" value="Glyco_hydro_3_C_sf"/>
</dbReference>
<dbReference type="PANTHER" id="PTHR42715">
    <property type="entry name" value="BETA-GLUCOSIDASE"/>
    <property type="match status" value="1"/>
</dbReference>
<keyword evidence="5" id="KW-0326">Glycosidase</keyword>
<dbReference type="InterPro" id="IPR036962">
    <property type="entry name" value="Glyco_hydro_3_N_sf"/>
</dbReference>
<evidence type="ECO:0000256" key="5">
    <source>
        <dbReference type="ARBA" id="ARBA00023295"/>
    </source>
</evidence>
<dbReference type="AlphaFoldDB" id="A0A0D2PNM7"/>
<dbReference type="SUPFAM" id="SSF52279">
    <property type="entry name" value="Beta-D-glucan exohydrolase, C-terminal domain"/>
    <property type="match status" value="1"/>
</dbReference>
<dbReference type="STRING" id="945553.A0A0D2PNM7"/>
<dbReference type="InterPro" id="IPR013783">
    <property type="entry name" value="Ig-like_fold"/>
</dbReference>
<dbReference type="Gene3D" id="2.60.120.260">
    <property type="entry name" value="Galactose-binding domain-like"/>
    <property type="match status" value="1"/>
</dbReference>
<sequence>MASHSDIETLLSKLSTPQKVQLLTGVGWWHTQAFPELDIPALRFSDGPNGARGTRFFNGVPSSCFPSSTGMGSSFDVDLIHTIGQAIGEECRAKSTHVLLGPTVNTQRSPLGGRGFESFSEDPHLNGTIAAAYINGLQSKGVSATIKHFATNDQEFERRVHAKSCLTLTGEVSERALREIYLKPFQIAIKNSNPWALMTAYNRLNGVHASENNKLLQDILLKEWGYQGLVMSDWTGVYSTVESLKAGLDLEMPGPSVMRGAALERVLIGQKISLGDIDRRVERILRLVQRAKASGILFDGPEGSVDTPEVRKVLRTAAADSIVLLKNDKKILPLTAGYKKIAVIGPNAKVAVTSGGGSASLLSTYTVSPLEGIRAAAQKIGADVKYTLGTPSNRYLPLLDPFIHQANGQLGAYLEFWNETPTADFMSTSPVFPEKLPESAWGTPTLRSNCVLLDGVDETKVNTICWMRYSTKFTPDEDGDWELGLNIIGHGNLFIDHKLVVEFIPTVEGGLDPFNGKDIRGIAKGLKAGQEYDLEIRVSNAVLAAVALPFRCWGVIRAGGIRIVDADEAIQEAVVLAKESDVAILVIGLNNDWETEGKDREDMELPGYTNKLVSEVLLANPNTVVVNQSGTPVRMPWINEANTLLQAFYGGNESGNGLADVLFGTVNPAAKLPLTFPIRLEDNPSFLSFGEGQEPGKVHYNEGIFVGYRSYEARKLAPLLPFGYGLSYTSFEYADLKSTEISADGNFEVSFNVKNTGEVEGREVAQLYVSDRQASVPRAVKELKGFTKVNLKPGETKQVTIALDREALSFYNDREMRWTAESGKFGIAVGASSADIRLEGEVELAKTFTWTGL</sequence>
<dbReference type="InterPro" id="IPR037524">
    <property type="entry name" value="PA14/GLEYA"/>
</dbReference>
<evidence type="ECO:0000256" key="3">
    <source>
        <dbReference type="ARBA" id="ARBA00012744"/>
    </source>
</evidence>
<dbReference type="PRINTS" id="PR00133">
    <property type="entry name" value="GLHYDRLASE3"/>
</dbReference>
<comment type="similarity">
    <text evidence="2">Belongs to the glycosyl hydrolase 3 family.</text>
</comment>
<dbReference type="SMART" id="SM01217">
    <property type="entry name" value="Fn3_like"/>
    <property type="match status" value="1"/>
</dbReference>
<comment type="catalytic activity">
    <reaction evidence="1">
        <text>Hydrolysis of terminal, non-reducing beta-D-glucosyl residues with release of beta-D-glucose.</text>
        <dbReference type="EC" id="3.2.1.21"/>
    </reaction>
</comment>
<reference evidence="8" key="1">
    <citation type="submission" date="2014-04" db="EMBL/GenBank/DDBJ databases">
        <title>Evolutionary Origins and Diversification of the Mycorrhizal Mutualists.</title>
        <authorList>
            <consortium name="DOE Joint Genome Institute"/>
            <consortium name="Mycorrhizal Genomics Consortium"/>
            <person name="Kohler A."/>
            <person name="Kuo A."/>
            <person name="Nagy L.G."/>
            <person name="Floudas D."/>
            <person name="Copeland A."/>
            <person name="Barry K.W."/>
            <person name="Cichocki N."/>
            <person name="Veneault-Fourrey C."/>
            <person name="LaButti K."/>
            <person name="Lindquist E.A."/>
            <person name="Lipzen A."/>
            <person name="Lundell T."/>
            <person name="Morin E."/>
            <person name="Murat C."/>
            <person name="Riley R."/>
            <person name="Ohm R."/>
            <person name="Sun H."/>
            <person name="Tunlid A."/>
            <person name="Henrissat B."/>
            <person name="Grigoriev I.V."/>
            <person name="Hibbett D.S."/>
            <person name="Martin F."/>
        </authorList>
    </citation>
    <scope>NUCLEOTIDE SEQUENCE [LARGE SCALE GENOMIC DNA]</scope>
    <source>
        <strain evidence="8">FD-334 SS-4</strain>
    </source>
</reference>
<dbReference type="GO" id="GO:0009251">
    <property type="term" value="P:glucan catabolic process"/>
    <property type="evidence" value="ECO:0007669"/>
    <property type="project" value="TreeGrafter"/>
</dbReference>
<dbReference type="PANTHER" id="PTHR42715:SF10">
    <property type="entry name" value="BETA-GLUCOSIDASE"/>
    <property type="match status" value="1"/>
</dbReference>
<dbReference type="EC" id="3.2.1.21" evidence="3"/>
<dbReference type="Proteomes" id="UP000054270">
    <property type="component" value="Unassembled WGS sequence"/>
</dbReference>
<organism evidence="7 8">
    <name type="scientific">Hypholoma sublateritium (strain FD-334 SS-4)</name>
    <dbReference type="NCBI Taxonomy" id="945553"/>
    <lineage>
        <taxon>Eukaryota</taxon>
        <taxon>Fungi</taxon>
        <taxon>Dikarya</taxon>
        <taxon>Basidiomycota</taxon>
        <taxon>Agaricomycotina</taxon>
        <taxon>Agaricomycetes</taxon>
        <taxon>Agaricomycetidae</taxon>
        <taxon>Agaricales</taxon>
        <taxon>Agaricineae</taxon>
        <taxon>Strophariaceae</taxon>
        <taxon>Hypholoma</taxon>
    </lineage>
</organism>
<dbReference type="InterPro" id="IPR001764">
    <property type="entry name" value="Glyco_hydro_3_N"/>
</dbReference>
<dbReference type="InterPro" id="IPR026891">
    <property type="entry name" value="Fn3-like"/>
</dbReference>
<dbReference type="EMBL" id="KN817518">
    <property type="protein sequence ID" value="KJA29791.1"/>
    <property type="molecule type" value="Genomic_DNA"/>
</dbReference>
<dbReference type="SUPFAM" id="SSF51445">
    <property type="entry name" value="(Trans)glycosidases"/>
    <property type="match status" value="1"/>
</dbReference>
<dbReference type="OrthoDB" id="47059at2759"/>
<evidence type="ECO:0000256" key="2">
    <source>
        <dbReference type="ARBA" id="ARBA00005336"/>
    </source>
</evidence>
<evidence type="ECO:0000313" key="8">
    <source>
        <dbReference type="Proteomes" id="UP000054270"/>
    </source>
</evidence>
<dbReference type="InterPro" id="IPR050288">
    <property type="entry name" value="Cellulose_deg_GH3"/>
</dbReference>
<dbReference type="Gene3D" id="3.40.50.1700">
    <property type="entry name" value="Glycoside hydrolase family 3 C-terminal domain"/>
    <property type="match status" value="1"/>
</dbReference>
<evidence type="ECO:0000256" key="4">
    <source>
        <dbReference type="ARBA" id="ARBA00022801"/>
    </source>
</evidence>
<dbReference type="Gene3D" id="3.20.20.300">
    <property type="entry name" value="Glycoside hydrolase, family 3, N-terminal domain"/>
    <property type="match status" value="1"/>
</dbReference>
<dbReference type="InterPro" id="IPR002772">
    <property type="entry name" value="Glyco_hydro_3_C"/>
</dbReference>
<feature type="domain" description="PA14" evidence="6">
    <location>
        <begin position="407"/>
        <end position="574"/>
    </location>
</feature>
<dbReference type="FunFam" id="2.60.40.10:FF:000495">
    <property type="entry name" value="Periplasmic beta-glucosidase"/>
    <property type="match status" value="1"/>
</dbReference>
<dbReference type="Pfam" id="PF00933">
    <property type="entry name" value="Glyco_hydro_3"/>
    <property type="match status" value="1"/>
</dbReference>
<gene>
    <name evidence="7" type="ORF">HYPSUDRAFT_1061902</name>
</gene>
<accession>A0A0D2PNM7</accession>
<dbReference type="Pfam" id="PF14310">
    <property type="entry name" value="Fn3-like"/>
    <property type="match status" value="1"/>
</dbReference>
<keyword evidence="8" id="KW-1185">Reference proteome</keyword>
<dbReference type="PROSITE" id="PS51820">
    <property type="entry name" value="PA14"/>
    <property type="match status" value="1"/>
</dbReference>